<evidence type="ECO:0000313" key="1">
    <source>
        <dbReference type="EMBL" id="RXH74988.1"/>
    </source>
</evidence>
<proteinExistence type="predicted"/>
<dbReference type="EMBL" id="RDQH01000341">
    <property type="protein sequence ID" value="RXH74988.1"/>
    <property type="molecule type" value="Genomic_DNA"/>
</dbReference>
<comment type="caution">
    <text evidence="1">The sequence shown here is derived from an EMBL/GenBank/DDBJ whole genome shotgun (WGS) entry which is preliminary data.</text>
</comment>
<protein>
    <recommendedName>
        <fullName evidence="3">SGNH hydrolase-type esterase domain-containing protein</fullName>
    </recommendedName>
</protein>
<sequence>MDQGCCGTENIEVSILCTRYSPGTCNDSSKYIFWDSYHPSEKGYEKFEPQFVNILFFHCNAAAVELPNNEKILAMIVFGHSIVDPGNNNISTVVKCNFQLMGGICRKKAY</sequence>
<dbReference type="PANTHER" id="PTHR45642:SF95">
    <property type="entry name" value="GDSL-LIKE LIPASE_ACYLHYDROLASE FAMILY PROTEIN, EXPRESSED"/>
    <property type="match status" value="1"/>
</dbReference>
<dbReference type="Proteomes" id="UP000290289">
    <property type="component" value="Chromosome 15"/>
</dbReference>
<dbReference type="GO" id="GO:0005576">
    <property type="term" value="C:extracellular region"/>
    <property type="evidence" value="ECO:0007669"/>
    <property type="project" value="TreeGrafter"/>
</dbReference>
<dbReference type="InterPro" id="IPR036514">
    <property type="entry name" value="SGNH_hydro_sf"/>
</dbReference>
<evidence type="ECO:0000313" key="2">
    <source>
        <dbReference type="Proteomes" id="UP000290289"/>
    </source>
</evidence>
<dbReference type="AlphaFoldDB" id="A0A498HTT3"/>
<reference evidence="1 2" key="1">
    <citation type="submission" date="2018-10" db="EMBL/GenBank/DDBJ databases">
        <title>A high-quality apple genome assembly.</title>
        <authorList>
            <person name="Hu J."/>
        </authorList>
    </citation>
    <scope>NUCLEOTIDE SEQUENCE [LARGE SCALE GENOMIC DNA]</scope>
    <source>
        <strain evidence="2">cv. HFTH1</strain>
        <tissue evidence="1">Young leaf</tissue>
    </source>
</reference>
<accession>A0A498HTT3</accession>
<organism evidence="1 2">
    <name type="scientific">Malus domestica</name>
    <name type="common">Apple</name>
    <name type="synonym">Pyrus malus</name>
    <dbReference type="NCBI Taxonomy" id="3750"/>
    <lineage>
        <taxon>Eukaryota</taxon>
        <taxon>Viridiplantae</taxon>
        <taxon>Streptophyta</taxon>
        <taxon>Embryophyta</taxon>
        <taxon>Tracheophyta</taxon>
        <taxon>Spermatophyta</taxon>
        <taxon>Magnoliopsida</taxon>
        <taxon>eudicotyledons</taxon>
        <taxon>Gunneridae</taxon>
        <taxon>Pentapetalae</taxon>
        <taxon>rosids</taxon>
        <taxon>fabids</taxon>
        <taxon>Rosales</taxon>
        <taxon>Rosaceae</taxon>
        <taxon>Amygdaloideae</taxon>
        <taxon>Maleae</taxon>
        <taxon>Malus</taxon>
    </lineage>
</organism>
<dbReference type="Gene3D" id="3.40.50.1110">
    <property type="entry name" value="SGNH hydrolase"/>
    <property type="match status" value="1"/>
</dbReference>
<keyword evidence="2" id="KW-1185">Reference proteome</keyword>
<name>A0A498HTT3_MALDO</name>
<evidence type="ECO:0008006" key="3">
    <source>
        <dbReference type="Google" id="ProtNLM"/>
    </source>
</evidence>
<gene>
    <name evidence="1" type="ORF">DVH24_029709</name>
</gene>
<dbReference type="PANTHER" id="PTHR45642">
    <property type="entry name" value="GDSL ESTERASE/LIPASE EXL3"/>
    <property type="match status" value="1"/>
</dbReference>
<dbReference type="InterPro" id="IPR050592">
    <property type="entry name" value="GDSL_lipolytic_enzyme"/>
</dbReference>